<proteinExistence type="inferred from homology"/>
<dbReference type="GO" id="GO:0007017">
    <property type="term" value="P:microtubule-based process"/>
    <property type="evidence" value="ECO:0007669"/>
    <property type="project" value="InterPro"/>
</dbReference>
<dbReference type="InterPro" id="IPR019605">
    <property type="entry name" value="Misato_II_tubulin-like"/>
</dbReference>
<dbReference type="GO" id="GO:0005525">
    <property type="term" value="F:GTP binding"/>
    <property type="evidence" value="ECO:0007669"/>
    <property type="project" value="UniProtKB-KW"/>
</dbReference>
<dbReference type="InterPro" id="IPR029209">
    <property type="entry name" value="DML1/Misato_tubulin"/>
</dbReference>
<dbReference type="SUPFAM" id="SSF52490">
    <property type="entry name" value="Tubulin nucleotide-binding domain-like"/>
    <property type="match status" value="1"/>
</dbReference>
<evidence type="ECO:0000256" key="3">
    <source>
        <dbReference type="ARBA" id="ARBA00009636"/>
    </source>
</evidence>
<keyword evidence="11" id="KW-1185">Reference proteome</keyword>
<dbReference type="InterPro" id="IPR049942">
    <property type="entry name" value="DML1/Misato"/>
</dbReference>
<evidence type="ECO:0000256" key="5">
    <source>
        <dbReference type="ARBA" id="ARBA00022741"/>
    </source>
</evidence>
<dbReference type="OrthoDB" id="271881at2759"/>
<organism evidence="10 11">
    <name type="scientific">Gonium pectorale</name>
    <name type="common">Green alga</name>
    <dbReference type="NCBI Taxonomy" id="33097"/>
    <lineage>
        <taxon>Eukaryota</taxon>
        <taxon>Viridiplantae</taxon>
        <taxon>Chlorophyta</taxon>
        <taxon>core chlorophytes</taxon>
        <taxon>Chlorophyceae</taxon>
        <taxon>CS clade</taxon>
        <taxon>Chlamydomonadales</taxon>
        <taxon>Volvocaceae</taxon>
        <taxon>Gonium</taxon>
    </lineage>
</organism>
<sequence length="485" mass="50056">MPKEIVTLSFGSYASFVSAHYWNLQDEVAGLADSEGWSEYATGVNHDVLFEETEGDGRVSFTTGGGGVALGGGGGGTGVSSWAGGCEVHRAAPVARSAFVETLEEHEELDWGALGDEEAERHQAALEAAARQLDGGGAGASRAGPGGVGDARHWTDFCKVLVSPRSVYCLPGSWSGPLAHSLAGGWGAGADMLGPSGGGGGGGELLEDALDRVRHLAEACDSMAGMQVFADDLTGFGSLACSVLAEVSEEYPGRPALLFALRQPGQGQASARGDQPATQARLRDELSEGLSLARLAEHAALYVPLATPYNPSALPCLSYDPALPFHTSAILAAALDSALLPARLTGSRSPLGEPLGATDLHSLIRLLYPHGGRGTEGSGAPLAALHLALPCASLPADLRQLQQQLDERIAPPPHRNHEPAGPTPTAATAEFEGWVGGVRRRWGRAAGATGGRAVLDSWGLGRDEAEEVSAALAELEISFAEDEDV</sequence>
<evidence type="ECO:0000259" key="9">
    <source>
        <dbReference type="Pfam" id="PF14881"/>
    </source>
</evidence>
<dbReference type="PANTHER" id="PTHR13391">
    <property type="entry name" value="MITOCHONDRIAL DISTRIBUTION REGULATOR MISATO"/>
    <property type="match status" value="1"/>
</dbReference>
<keyword evidence="7" id="KW-0342">GTP-binding</keyword>
<evidence type="ECO:0000313" key="11">
    <source>
        <dbReference type="Proteomes" id="UP000075714"/>
    </source>
</evidence>
<keyword evidence="6" id="KW-0496">Mitochondrion</keyword>
<evidence type="ECO:0000259" key="8">
    <source>
        <dbReference type="Pfam" id="PF10644"/>
    </source>
</evidence>
<dbReference type="Pfam" id="PF10644">
    <property type="entry name" value="Misat_Tub_SegII"/>
    <property type="match status" value="1"/>
</dbReference>
<dbReference type="STRING" id="33097.A0A150GZ07"/>
<comment type="similarity">
    <text evidence="3">Belongs to the tubulin family.</text>
</comment>
<dbReference type="InterPro" id="IPR000217">
    <property type="entry name" value="Tubulin"/>
</dbReference>
<keyword evidence="4" id="KW-0493">Microtubule</keyword>
<accession>A0A150GZ07</accession>
<dbReference type="InterPro" id="IPR036525">
    <property type="entry name" value="Tubulin/FtsZ_GTPase_sf"/>
</dbReference>
<dbReference type="GO" id="GO:0005874">
    <property type="term" value="C:microtubule"/>
    <property type="evidence" value="ECO:0007669"/>
    <property type="project" value="UniProtKB-KW"/>
</dbReference>
<evidence type="ECO:0008006" key="12">
    <source>
        <dbReference type="Google" id="ProtNLM"/>
    </source>
</evidence>
<dbReference type="Pfam" id="PF14881">
    <property type="entry name" value="Tubulin_3"/>
    <property type="match status" value="1"/>
</dbReference>
<dbReference type="Gene3D" id="3.40.50.1440">
    <property type="entry name" value="Tubulin/FtsZ, GTPase domain"/>
    <property type="match status" value="1"/>
</dbReference>
<feature type="domain" description="Misato Segment II tubulin-like" evidence="8">
    <location>
        <begin position="3"/>
        <end position="62"/>
    </location>
</feature>
<dbReference type="PANTHER" id="PTHR13391:SF0">
    <property type="entry name" value="PROTEIN MISATO HOMOLOG 1"/>
    <property type="match status" value="1"/>
</dbReference>
<reference evidence="11" key="1">
    <citation type="journal article" date="2016" name="Nat. Commun.">
        <title>The Gonium pectorale genome demonstrates co-option of cell cycle regulation during the evolution of multicellularity.</title>
        <authorList>
            <person name="Hanschen E.R."/>
            <person name="Marriage T.N."/>
            <person name="Ferris P.J."/>
            <person name="Hamaji T."/>
            <person name="Toyoda A."/>
            <person name="Fujiyama A."/>
            <person name="Neme R."/>
            <person name="Noguchi H."/>
            <person name="Minakuchi Y."/>
            <person name="Suzuki M."/>
            <person name="Kawai-Toyooka H."/>
            <person name="Smith D.R."/>
            <person name="Sparks H."/>
            <person name="Anderson J."/>
            <person name="Bakaric R."/>
            <person name="Luria V."/>
            <person name="Karger A."/>
            <person name="Kirschner M.W."/>
            <person name="Durand P.M."/>
            <person name="Michod R.E."/>
            <person name="Nozaki H."/>
            <person name="Olson B.J."/>
        </authorList>
    </citation>
    <scope>NUCLEOTIDE SEQUENCE [LARGE SCALE GENOMIC DNA]</scope>
    <source>
        <strain evidence="11">NIES-2863</strain>
    </source>
</reference>
<protein>
    <recommendedName>
        <fullName evidence="12">Misato Segment II tubulin-like domain-containing protein</fullName>
    </recommendedName>
</protein>
<keyword evidence="5" id="KW-0547">Nucleotide-binding</keyword>
<evidence type="ECO:0000313" key="10">
    <source>
        <dbReference type="EMBL" id="KXZ55147.1"/>
    </source>
</evidence>
<comment type="caution">
    <text evidence="10">The sequence shown here is derived from an EMBL/GenBank/DDBJ whole genome shotgun (WGS) entry which is preliminary data.</text>
</comment>
<dbReference type="Proteomes" id="UP000075714">
    <property type="component" value="Unassembled WGS sequence"/>
</dbReference>
<evidence type="ECO:0000256" key="2">
    <source>
        <dbReference type="ARBA" id="ARBA00008507"/>
    </source>
</evidence>
<dbReference type="GO" id="GO:0005739">
    <property type="term" value="C:mitochondrion"/>
    <property type="evidence" value="ECO:0007669"/>
    <property type="project" value="UniProtKB-SubCell"/>
</dbReference>
<comment type="subcellular location">
    <subcellularLocation>
        <location evidence="1">Mitochondrion</location>
    </subcellularLocation>
</comment>
<dbReference type="EMBL" id="LSYV01000004">
    <property type="protein sequence ID" value="KXZ55147.1"/>
    <property type="molecule type" value="Genomic_DNA"/>
</dbReference>
<gene>
    <name evidence="10" type="ORF">GPECTOR_3g297</name>
</gene>
<evidence type="ECO:0000256" key="6">
    <source>
        <dbReference type="ARBA" id="ARBA00023128"/>
    </source>
</evidence>
<dbReference type="PRINTS" id="PR01161">
    <property type="entry name" value="TUBULIN"/>
</dbReference>
<evidence type="ECO:0000256" key="4">
    <source>
        <dbReference type="ARBA" id="ARBA00022701"/>
    </source>
</evidence>
<dbReference type="AlphaFoldDB" id="A0A150GZ07"/>
<feature type="domain" description="DML1/Misato tubulin" evidence="9">
    <location>
        <begin position="151"/>
        <end position="344"/>
    </location>
</feature>
<name>A0A150GZ07_GONPE</name>
<dbReference type="GO" id="GO:0007005">
    <property type="term" value="P:mitochondrion organization"/>
    <property type="evidence" value="ECO:0007669"/>
    <property type="project" value="InterPro"/>
</dbReference>
<evidence type="ECO:0000256" key="7">
    <source>
        <dbReference type="ARBA" id="ARBA00023134"/>
    </source>
</evidence>
<evidence type="ECO:0000256" key="1">
    <source>
        <dbReference type="ARBA" id="ARBA00004173"/>
    </source>
</evidence>
<comment type="similarity">
    <text evidence="2">Belongs to the misato family.</text>
</comment>